<feature type="signal peptide" evidence="1">
    <location>
        <begin position="1"/>
        <end position="24"/>
    </location>
</feature>
<keyword evidence="1" id="KW-0732">Signal</keyword>
<gene>
    <name evidence="2" type="ORF">HF320_08825</name>
</gene>
<accession>A0A7X9UDD4</accession>
<proteinExistence type="predicted"/>
<comment type="caution">
    <text evidence="2">The sequence shown here is derived from an EMBL/GenBank/DDBJ whole genome shotgun (WGS) entry which is preliminary data.</text>
</comment>
<sequence>MTKPRFATKVAICLGCIVALGAVALVAHHVLSGQDVSWTAEQDDSLDILATKAAGDDEAAQPEEGWAPRDGYIQLQLLGSSIPEQEIESVEQDGDELAVTLKVQGGPMTMDILLTEWRLTGGDVESVKSVTIDYGKGDIRRAPQCP</sequence>
<dbReference type="RefSeq" id="WP_169277975.1">
    <property type="nucleotide sequence ID" value="NZ_JABBCP010000008.1"/>
</dbReference>
<dbReference type="EMBL" id="JABBCP010000008">
    <property type="protein sequence ID" value="NMF56423.1"/>
    <property type="molecule type" value="Genomic_DNA"/>
</dbReference>
<name>A0A7X9UDD4_9ACTN</name>
<protein>
    <submittedName>
        <fullName evidence="2">Uncharacterized protein</fullName>
    </submittedName>
</protein>
<dbReference type="Proteomes" id="UP000546970">
    <property type="component" value="Unassembled WGS sequence"/>
</dbReference>
<evidence type="ECO:0000256" key="1">
    <source>
        <dbReference type="SAM" id="SignalP"/>
    </source>
</evidence>
<evidence type="ECO:0000313" key="3">
    <source>
        <dbReference type="Proteomes" id="UP000546970"/>
    </source>
</evidence>
<feature type="chain" id="PRO_5038546548" evidence="1">
    <location>
        <begin position="25"/>
        <end position="146"/>
    </location>
</feature>
<keyword evidence="3" id="KW-1185">Reference proteome</keyword>
<evidence type="ECO:0000313" key="2">
    <source>
        <dbReference type="EMBL" id="NMF56423.1"/>
    </source>
</evidence>
<dbReference type="AlphaFoldDB" id="A0A7X9UDD4"/>
<organism evidence="2 3">
    <name type="scientific">Collinsella acetigenes</name>
    <dbReference type="NCBI Taxonomy" id="2713419"/>
    <lineage>
        <taxon>Bacteria</taxon>
        <taxon>Bacillati</taxon>
        <taxon>Actinomycetota</taxon>
        <taxon>Coriobacteriia</taxon>
        <taxon>Coriobacteriales</taxon>
        <taxon>Coriobacteriaceae</taxon>
        <taxon>Collinsella</taxon>
    </lineage>
</organism>
<reference evidence="2 3" key="1">
    <citation type="submission" date="2020-04" db="EMBL/GenBank/DDBJ databases">
        <title>Collinsella sp. KGMB02528 nov., an anaerobic actinobacterium isolated from human feces.</title>
        <authorList>
            <person name="Han K.-I."/>
            <person name="Eom M.K."/>
            <person name="Kim J.-S."/>
            <person name="Lee K.C."/>
            <person name="Suh M.K."/>
            <person name="Park S.-H."/>
            <person name="Lee J.H."/>
            <person name="Kang S.W."/>
            <person name="Park J.-E."/>
            <person name="Oh B.S."/>
            <person name="Yu S.Y."/>
            <person name="Choi S.-H."/>
            <person name="Lee D.H."/>
            <person name="Yoon H."/>
            <person name="Kim B.-Y."/>
            <person name="Lee J.H."/>
            <person name="Lee J.-S."/>
        </authorList>
    </citation>
    <scope>NUCLEOTIDE SEQUENCE [LARGE SCALE GENOMIC DNA]</scope>
    <source>
        <strain evidence="2 3">KGMB02528</strain>
    </source>
</reference>